<dbReference type="PROSITE" id="PS51021">
    <property type="entry name" value="BAR"/>
    <property type="match status" value="1"/>
</dbReference>
<evidence type="ECO:0000313" key="23">
    <source>
        <dbReference type="EMBL" id="MBZ3879001.1"/>
    </source>
</evidence>
<feature type="domain" description="Peptidase S1" evidence="20">
    <location>
        <begin position="1"/>
        <end position="145"/>
    </location>
</feature>
<evidence type="ECO:0000256" key="10">
    <source>
        <dbReference type="ARBA" id="ARBA00023242"/>
    </source>
</evidence>
<comment type="subcellular location">
    <subcellularLocation>
        <location evidence="2">Cell projection</location>
        <location evidence="2">Phagocytic cup</location>
    </subcellularLocation>
    <subcellularLocation>
        <location evidence="12">Cell projection</location>
        <location evidence="12">Podosome membrane</location>
        <topology evidence="12">Peripheral membrane protein</topology>
        <orientation evidence="12">Cytoplasmic side</orientation>
    </subcellularLocation>
    <subcellularLocation>
        <location evidence="3">Cytoplasm</location>
    </subcellularLocation>
    <subcellularLocation>
        <location evidence="1 14 15">Nucleus</location>
    </subcellularLocation>
</comment>
<dbReference type="GO" id="GO:0042995">
    <property type="term" value="C:cell projection"/>
    <property type="evidence" value="ECO:0007669"/>
    <property type="project" value="UniProtKB-SubCell"/>
</dbReference>
<evidence type="ECO:0000259" key="19">
    <source>
        <dbReference type="PROSITE" id="PS50071"/>
    </source>
</evidence>
<dbReference type="PROSITE" id="PS00465">
    <property type="entry name" value="POU_2"/>
    <property type="match status" value="1"/>
</dbReference>
<dbReference type="PANTHER" id="PTHR46514:SF1">
    <property type="entry name" value="BRIDGING INTEGRATOR 2"/>
    <property type="match status" value="1"/>
</dbReference>
<comment type="function">
    <text evidence="11">Transcription factor that binds preferentially to a variant of the octamer motif (5'-ATGATAAT-3').</text>
</comment>
<feature type="compositionally biased region" description="Basic and acidic residues" evidence="18">
    <location>
        <begin position="512"/>
        <end position="521"/>
    </location>
</feature>
<dbReference type="Proteomes" id="UP001166674">
    <property type="component" value="Unassembled WGS sequence"/>
</dbReference>
<evidence type="ECO:0000256" key="4">
    <source>
        <dbReference type="ARBA" id="ARBA00022490"/>
    </source>
</evidence>
<feature type="domain" description="POU-specific" evidence="22">
    <location>
        <begin position="1089"/>
        <end position="1163"/>
    </location>
</feature>
<feature type="coiled-coil region" evidence="17">
    <location>
        <begin position="236"/>
        <end position="308"/>
    </location>
</feature>
<comment type="similarity">
    <text evidence="13">Belongs to the POU transcription factor family. Class-6 subfamily.</text>
</comment>
<evidence type="ECO:0000256" key="6">
    <source>
        <dbReference type="ARBA" id="ARBA00023125"/>
    </source>
</evidence>
<dbReference type="InterPro" id="IPR027267">
    <property type="entry name" value="AH/BAR_dom_sf"/>
</dbReference>
<evidence type="ECO:0000256" key="1">
    <source>
        <dbReference type="ARBA" id="ARBA00004123"/>
    </source>
</evidence>
<keyword evidence="9 16" id="KW-0804">Transcription</keyword>
<evidence type="ECO:0000256" key="13">
    <source>
        <dbReference type="ARBA" id="ARBA00061425"/>
    </source>
</evidence>
<evidence type="ECO:0000256" key="17">
    <source>
        <dbReference type="SAM" id="Coils"/>
    </source>
</evidence>
<evidence type="ECO:0000256" key="11">
    <source>
        <dbReference type="ARBA" id="ARBA00053673"/>
    </source>
</evidence>
<dbReference type="PROSITE" id="PS51179">
    <property type="entry name" value="POU_3"/>
    <property type="match status" value="1"/>
</dbReference>
<proteinExistence type="inferred from homology"/>
<organism evidence="23 24">
    <name type="scientific">Sciurus carolinensis</name>
    <name type="common">Eastern gray squirrel</name>
    <dbReference type="NCBI Taxonomy" id="30640"/>
    <lineage>
        <taxon>Eukaryota</taxon>
        <taxon>Metazoa</taxon>
        <taxon>Chordata</taxon>
        <taxon>Craniata</taxon>
        <taxon>Vertebrata</taxon>
        <taxon>Euteleostomi</taxon>
        <taxon>Mammalia</taxon>
        <taxon>Eutheria</taxon>
        <taxon>Euarchontoglires</taxon>
        <taxon>Glires</taxon>
        <taxon>Rodentia</taxon>
        <taxon>Sciuromorpha</taxon>
        <taxon>Sciuridae</taxon>
        <taxon>Sciurinae</taxon>
        <taxon>Sciurini</taxon>
        <taxon>Sciurus</taxon>
    </lineage>
</organism>
<accession>A0AA41T049</accession>
<feature type="compositionally biased region" description="Basic and acidic residues" evidence="18">
    <location>
        <begin position="427"/>
        <end position="439"/>
    </location>
</feature>
<evidence type="ECO:0000256" key="16">
    <source>
        <dbReference type="RuleBase" id="RU361194"/>
    </source>
</evidence>
<evidence type="ECO:0000256" key="15">
    <source>
        <dbReference type="RuleBase" id="RU000682"/>
    </source>
</evidence>
<feature type="compositionally biased region" description="Low complexity" evidence="18">
    <location>
        <begin position="384"/>
        <end position="413"/>
    </location>
</feature>
<dbReference type="FunFam" id="1.20.1270.60:FF:000167">
    <property type="entry name" value="Bridging integrator 2"/>
    <property type="match status" value="1"/>
</dbReference>
<dbReference type="GO" id="GO:0003700">
    <property type="term" value="F:DNA-binding transcription factor activity"/>
    <property type="evidence" value="ECO:0007669"/>
    <property type="project" value="InterPro"/>
</dbReference>
<dbReference type="InterPro" id="IPR018114">
    <property type="entry name" value="TRYPSIN_HIS"/>
</dbReference>
<dbReference type="InterPro" id="IPR010982">
    <property type="entry name" value="Lambda_DNA-bd_dom_sf"/>
</dbReference>
<reference evidence="23" key="1">
    <citation type="submission" date="2020-03" db="EMBL/GenBank/DDBJ databases">
        <title>Studies in the Genomics of Life Span.</title>
        <authorList>
            <person name="Glass D."/>
        </authorList>
    </citation>
    <scope>NUCLEOTIDE SEQUENCE</scope>
    <source>
        <strain evidence="23">SUZIE</strain>
        <tissue evidence="23">Muscle</tissue>
    </source>
</reference>
<feature type="compositionally biased region" description="Polar residues" evidence="18">
    <location>
        <begin position="462"/>
        <end position="472"/>
    </location>
</feature>
<dbReference type="InterPro" id="IPR048886">
    <property type="entry name" value="Bin2_C"/>
</dbReference>
<dbReference type="GO" id="GO:0097320">
    <property type="term" value="P:plasma membrane tubulation"/>
    <property type="evidence" value="ECO:0007669"/>
    <property type="project" value="TreeGrafter"/>
</dbReference>
<dbReference type="PRINTS" id="PR01251">
    <property type="entry name" value="AMPHIPHYSIN"/>
</dbReference>
<keyword evidence="6 14" id="KW-0238">DNA-binding</keyword>
<feature type="region of interest" description="Disordered" evidence="18">
    <location>
        <begin position="842"/>
        <end position="861"/>
    </location>
</feature>
<feature type="compositionally biased region" description="Acidic residues" evidence="18">
    <location>
        <begin position="440"/>
        <end position="456"/>
    </location>
</feature>
<evidence type="ECO:0000256" key="12">
    <source>
        <dbReference type="ARBA" id="ARBA00060370"/>
    </source>
</evidence>
<dbReference type="Pfam" id="PF00046">
    <property type="entry name" value="Homeodomain"/>
    <property type="match status" value="1"/>
</dbReference>
<gene>
    <name evidence="23" type="ORF">SUZIE_150755</name>
</gene>
<dbReference type="InterPro" id="IPR003005">
    <property type="entry name" value="Amphiphysin"/>
</dbReference>
<dbReference type="Gene3D" id="1.20.1270.60">
    <property type="entry name" value="Arfaptin homology (AH) domain/BAR domain"/>
    <property type="match status" value="1"/>
</dbReference>
<dbReference type="GO" id="GO:0004252">
    <property type="term" value="F:serine-type endopeptidase activity"/>
    <property type="evidence" value="ECO:0007669"/>
    <property type="project" value="InterPro"/>
</dbReference>
<dbReference type="InterPro" id="IPR046984">
    <property type="entry name" value="BAR_Bin2"/>
</dbReference>
<dbReference type="SMART" id="SM00721">
    <property type="entry name" value="BAR"/>
    <property type="match status" value="1"/>
</dbReference>
<feature type="region of interest" description="Disordered" evidence="18">
    <location>
        <begin position="384"/>
        <end position="613"/>
    </location>
</feature>
<dbReference type="Gene3D" id="1.10.10.60">
    <property type="entry name" value="Homeodomain-like"/>
    <property type="match status" value="1"/>
</dbReference>
<dbReference type="CDD" id="cd00086">
    <property type="entry name" value="homeodomain"/>
    <property type="match status" value="1"/>
</dbReference>
<feature type="compositionally biased region" description="Low complexity" evidence="18">
    <location>
        <begin position="842"/>
        <end position="852"/>
    </location>
</feature>
<evidence type="ECO:0000259" key="20">
    <source>
        <dbReference type="PROSITE" id="PS50240"/>
    </source>
</evidence>
<dbReference type="AlphaFoldDB" id="A0AA41T049"/>
<dbReference type="Pfam" id="PF03114">
    <property type="entry name" value="BAR"/>
    <property type="match status" value="1"/>
</dbReference>
<dbReference type="InterPro" id="IPR004148">
    <property type="entry name" value="BAR_dom"/>
</dbReference>
<keyword evidence="17" id="KW-0175">Coiled coil</keyword>
<dbReference type="GO" id="GO:0003677">
    <property type="term" value="F:DNA binding"/>
    <property type="evidence" value="ECO:0007669"/>
    <property type="project" value="UniProtKB-UniRule"/>
</dbReference>
<dbReference type="SUPFAM" id="SSF103657">
    <property type="entry name" value="BAR/IMD domain-like"/>
    <property type="match status" value="1"/>
</dbReference>
<feature type="domain" description="Homeobox" evidence="19">
    <location>
        <begin position="1182"/>
        <end position="1242"/>
    </location>
</feature>
<dbReference type="PROSITE" id="PS50071">
    <property type="entry name" value="HOMEOBOX_2"/>
    <property type="match status" value="1"/>
</dbReference>
<dbReference type="GO" id="GO:0001891">
    <property type="term" value="C:phagocytic cup"/>
    <property type="evidence" value="ECO:0007669"/>
    <property type="project" value="UniProtKB-SubCell"/>
</dbReference>
<dbReference type="SUPFAM" id="SSF50494">
    <property type="entry name" value="Trypsin-like serine proteases"/>
    <property type="match status" value="1"/>
</dbReference>
<dbReference type="Pfam" id="PF00157">
    <property type="entry name" value="Pou"/>
    <property type="match status" value="1"/>
</dbReference>
<dbReference type="PRINTS" id="PR00028">
    <property type="entry name" value="POUDOMAIN"/>
</dbReference>
<dbReference type="GO" id="GO:0006508">
    <property type="term" value="P:proteolysis"/>
    <property type="evidence" value="ECO:0007669"/>
    <property type="project" value="InterPro"/>
</dbReference>
<dbReference type="SMART" id="SM00389">
    <property type="entry name" value="HOX"/>
    <property type="match status" value="1"/>
</dbReference>
<dbReference type="InterPro" id="IPR013847">
    <property type="entry name" value="POU"/>
</dbReference>
<evidence type="ECO:0000313" key="24">
    <source>
        <dbReference type="Proteomes" id="UP001166674"/>
    </source>
</evidence>
<dbReference type="PROSITE" id="PS50240">
    <property type="entry name" value="TRYPSIN_DOM"/>
    <property type="match status" value="1"/>
</dbReference>
<evidence type="ECO:0000256" key="2">
    <source>
        <dbReference type="ARBA" id="ARBA00004231"/>
    </source>
</evidence>
<feature type="region of interest" description="Disordered" evidence="18">
    <location>
        <begin position="655"/>
        <end position="682"/>
    </location>
</feature>
<evidence type="ECO:0000256" key="14">
    <source>
        <dbReference type="PROSITE-ProRule" id="PRU00108"/>
    </source>
</evidence>
<dbReference type="PROSITE" id="PS00134">
    <property type="entry name" value="TRYPSIN_HIS"/>
    <property type="match status" value="1"/>
</dbReference>
<keyword evidence="8" id="KW-1015">Disulfide bond</keyword>
<evidence type="ECO:0000256" key="3">
    <source>
        <dbReference type="ARBA" id="ARBA00004496"/>
    </source>
</evidence>
<evidence type="ECO:0000259" key="22">
    <source>
        <dbReference type="PROSITE" id="PS51179"/>
    </source>
</evidence>
<dbReference type="InterPro" id="IPR043504">
    <property type="entry name" value="Peptidase_S1_PA_chymotrypsin"/>
</dbReference>
<keyword evidence="5" id="KW-0805">Transcription regulation</keyword>
<name>A0AA41T049_SCICA</name>
<feature type="compositionally biased region" description="Basic and acidic residues" evidence="18">
    <location>
        <begin position="590"/>
        <end position="613"/>
    </location>
</feature>
<dbReference type="CDD" id="cd00190">
    <property type="entry name" value="Tryp_SPc"/>
    <property type="match status" value="1"/>
</dbReference>
<dbReference type="InterPro" id="IPR001356">
    <property type="entry name" value="HD"/>
</dbReference>
<dbReference type="SMART" id="SM00352">
    <property type="entry name" value="POU"/>
    <property type="match status" value="1"/>
</dbReference>
<comment type="caution">
    <text evidence="23">The sequence shown here is derived from an EMBL/GenBank/DDBJ whole genome shotgun (WGS) entry which is preliminary data.</text>
</comment>
<feature type="compositionally biased region" description="Polar residues" evidence="18">
    <location>
        <begin position="574"/>
        <end position="583"/>
    </location>
</feature>
<feature type="region of interest" description="Disordered" evidence="18">
    <location>
        <begin position="1014"/>
        <end position="1039"/>
    </location>
</feature>
<dbReference type="GO" id="GO:0005737">
    <property type="term" value="C:cytoplasm"/>
    <property type="evidence" value="ECO:0007669"/>
    <property type="project" value="UniProtKB-SubCell"/>
</dbReference>
<dbReference type="GO" id="GO:0005543">
    <property type="term" value="F:phospholipid binding"/>
    <property type="evidence" value="ECO:0007669"/>
    <property type="project" value="TreeGrafter"/>
</dbReference>
<dbReference type="GO" id="GO:0071800">
    <property type="term" value="P:podosome assembly"/>
    <property type="evidence" value="ECO:0007669"/>
    <property type="project" value="TreeGrafter"/>
</dbReference>
<dbReference type="CDD" id="cd07612">
    <property type="entry name" value="BAR_Bin2"/>
    <property type="match status" value="1"/>
</dbReference>
<dbReference type="PROSITE" id="PS00035">
    <property type="entry name" value="POU_1"/>
    <property type="match status" value="1"/>
</dbReference>
<evidence type="ECO:0000256" key="5">
    <source>
        <dbReference type="ARBA" id="ARBA00023015"/>
    </source>
</evidence>
<evidence type="ECO:0000256" key="8">
    <source>
        <dbReference type="ARBA" id="ARBA00023157"/>
    </source>
</evidence>
<dbReference type="GO" id="GO:0002102">
    <property type="term" value="C:podosome"/>
    <property type="evidence" value="ECO:0007669"/>
    <property type="project" value="TreeGrafter"/>
</dbReference>
<dbReference type="InterPro" id="IPR001254">
    <property type="entry name" value="Trypsin_dom"/>
</dbReference>
<dbReference type="InterPro" id="IPR009003">
    <property type="entry name" value="Peptidase_S1_PA"/>
</dbReference>
<dbReference type="Gene3D" id="1.10.260.40">
    <property type="entry name" value="lambda repressor-like DNA-binding domains"/>
    <property type="match status" value="1"/>
</dbReference>
<evidence type="ECO:0000256" key="9">
    <source>
        <dbReference type="ARBA" id="ARBA00023163"/>
    </source>
</evidence>
<keyword evidence="24" id="KW-1185">Reference proteome</keyword>
<protein>
    <recommendedName>
        <fullName evidence="16">POU domain protein</fullName>
    </recommendedName>
</protein>
<dbReference type="Gene3D" id="2.40.10.10">
    <property type="entry name" value="Trypsin-like serine proteases"/>
    <property type="match status" value="2"/>
</dbReference>
<dbReference type="Pfam" id="PF21532">
    <property type="entry name" value="Bin2_C"/>
    <property type="match status" value="1"/>
</dbReference>
<dbReference type="FunFam" id="1.10.10.60:FF:000051">
    <property type="entry name" value="POU domain protein"/>
    <property type="match status" value="1"/>
</dbReference>
<sequence length="1251" mass="134362">MTAAHCVDHPMILRVVVGDHNLRQDEGTEQYLGVQKIVIHPYWNSDNVTAGFDMALLRLDRSVTLNSYVQLATLPPKGIILFSNNLCTITGWGRSNANGQLVHTLQQASMRTVNTTTCSSPSYWGFHVNSIMMCAGGSGVNAGCQVLQKLGKTVETKDERFEQSANNFYQQQAEGHKLYKDLKNFLSAVKVMHESSKRVSETLQEIYSSEWDGHEELKAIVGNNDLLWEDYEEKLADQALRTMENYVAQFNEIKERIAKRGRKLVDYDSARHHLEAVQNAKKKDEAKTAKAEEEFNKAQSVFEDLNQELLEELPILYNSRIGCYVTIFQNISNLRDVFYREMSKLNYNLYEVMSKLEKQHSNKVFVVKGLSSSSRRSLVISPPIRTSSVSSHLTSPTSPSALSLTSETESISAAEEELTSDATQGEDDSKIKEKSLKDGEIEEGGSEVSSSEEEEPLPACNGPNQAQPMPTTESDKCQEEVLPSVQAPAPGRSLNPSKQPSSLPEVVLRTRTSSEESEQPKKRASIQRTSAPPSRPPPPKAPPSPRPTSGTIPSSPPAFEGGSPSSPRALLGTGTPSPRSSLAASPDPEPPEKPLRTPEAREKENIHNLNPEELRTFPTLHTSQVIVMSSHETIRVLEVGVDAQLPAEDEGKGLEGVAAENSQSGGLAEASNPGPDHPDPTAEAAVLLGVAPLQSHPYRAHSMSFFLSMPCEVKSLPGIPPSPAPAIATFSQAPSQPQASQTLTPLAVQAAPQVLTQENLATVLTGVMVPAGAVTQPLLIPISIAGQVAGQQGLAVWTIPTATVAALPGLTAASPTGAIFKPPLAGLQAAVLNTALPAPVQAAPPVQASSPAQPRPPAQPQTLFQTQPLLQTTPAILPQPTAATAAAPTPKPVDTTPQITVQPAGFAFSPGIISAASLGGQTQILGSLTTTPVITNAIPSMPGISSQILTNAQGQASGQSQAWGLVIGTLPWVVNSASVATPAPTQSLQVQAVTPQLLLNAQGQVIATLASSPLPPPVTVRKPSTPESPAKSEVQPIQPTPAVPQPAMVIASPAPAVKPSASAPIPITCSETPTVSQLVSKPHTPSLDEDGINLEEIREFAKNFKIRRLSLGLTQTQVGQALTATEGPAYSQSAICRFEKLDITPKSAQKLKPVLEKWLNEAELRNQEGQQNLMEFVGGEPSKKRKRRTSFTPQAIEALNAYFEKNPLPTGQEITEIAKELNYDREVVRVWFCNRRQTLKNTSKLNVFQIP</sequence>
<keyword evidence="4" id="KW-0963">Cytoplasm</keyword>
<dbReference type="SMART" id="SM00020">
    <property type="entry name" value="Tryp_SPc"/>
    <property type="match status" value="1"/>
</dbReference>
<feature type="domain" description="BAR" evidence="21">
    <location>
        <begin position="146"/>
        <end position="362"/>
    </location>
</feature>
<evidence type="ECO:0000256" key="18">
    <source>
        <dbReference type="SAM" id="MobiDB-lite"/>
    </source>
</evidence>
<feature type="DNA-binding region" description="Homeobox" evidence="14">
    <location>
        <begin position="1184"/>
        <end position="1243"/>
    </location>
</feature>
<dbReference type="EMBL" id="JAATJV010346600">
    <property type="protein sequence ID" value="MBZ3879001.1"/>
    <property type="molecule type" value="Genomic_DNA"/>
</dbReference>
<dbReference type="SUPFAM" id="SSF46689">
    <property type="entry name" value="Homeodomain-like"/>
    <property type="match status" value="1"/>
</dbReference>
<dbReference type="GO" id="GO:0006911">
    <property type="term" value="P:phagocytosis, engulfment"/>
    <property type="evidence" value="ECO:0007669"/>
    <property type="project" value="TreeGrafter"/>
</dbReference>
<keyword evidence="7 14" id="KW-0371">Homeobox</keyword>
<keyword evidence="10 14" id="KW-0539">Nucleus</keyword>
<dbReference type="SUPFAM" id="SSF47413">
    <property type="entry name" value="lambda repressor-like DNA-binding domains"/>
    <property type="match status" value="1"/>
</dbReference>
<dbReference type="InterPro" id="IPR000327">
    <property type="entry name" value="POU_dom"/>
</dbReference>
<dbReference type="FunFam" id="1.10.260.40:FF:000013">
    <property type="entry name" value="POU domain protein"/>
    <property type="match status" value="1"/>
</dbReference>
<evidence type="ECO:0000256" key="7">
    <source>
        <dbReference type="ARBA" id="ARBA00023155"/>
    </source>
</evidence>
<dbReference type="GO" id="GO:0005634">
    <property type="term" value="C:nucleus"/>
    <property type="evidence" value="ECO:0007669"/>
    <property type="project" value="UniProtKB-SubCell"/>
</dbReference>
<dbReference type="PANTHER" id="PTHR46514">
    <property type="entry name" value="AMPHIPHYSIN"/>
    <property type="match status" value="1"/>
</dbReference>
<dbReference type="InterPro" id="IPR009057">
    <property type="entry name" value="Homeodomain-like_sf"/>
</dbReference>
<evidence type="ECO:0000259" key="21">
    <source>
        <dbReference type="PROSITE" id="PS51021"/>
    </source>
</evidence>
<feature type="compositionally biased region" description="Pro residues" evidence="18">
    <location>
        <begin position="533"/>
        <end position="546"/>
    </location>
</feature>